<reference evidence="3 5" key="3">
    <citation type="submission" date="2016-01" db="EMBL/GenBank/DDBJ databases">
        <title>Genome Sequences of Twelve Sporeforming Bacillus Species Isolated from Foods.</title>
        <authorList>
            <person name="Berendsen E.M."/>
            <person name="Wells-Bennik M.H."/>
            <person name="Krawcyk A.O."/>
            <person name="De Jong A."/>
            <person name="Holsappel S."/>
            <person name="Eijlander R.T."/>
            <person name="Kuipers O.P."/>
        </authorList>
    </citation>
    <scope>NUCLEOTIDE SEQUENCE [LARGE SCALE GENOMIC DNA]</scope>
    <source>
        <strain evidence="3 5">B4098</strain>
    </source>
</reference>
<keyword evidence="4" id="KW-1185">Reference proteome</keyword>
<keyword evidence="1" id="KW-0472">Membrane</keyword>
<keyword evidence="1" id="KW-1133">Transmembrane helix</keyword>
<evidence type="ECO:0000313" key="3">
    <source>
        <dbReference type="EMBL" id="KYC60048.1"/>
    </source>
</evidence>
<keyword evidence="1" id="KW-0812">Transmembrane</keyword>
<dbReference type="STRING" id="1398.AB434_3985"/>
<proteinExistence type="predicted"/>
<accession>A0A0C5CKZ9</accession>
<sequence length="70" mass="8134">MTHPAPAIRMLKVRRAFPKIMFGILSKPNLKGGVVSLKPLKKHCKNKKDVDTLLLFVFQRLFAFYMLYAR</sequence>
<dbReference type="EMBL" id="LQYG01000102">
    <property type="protein sequence ID" value="KYC60048.1"/>
    <property type="molecule type" value="Genomic_DNA"/>
</dbReference>
<organism evidence="3 5">
    <name type="scientific">Heyndrickxia coagulans</name>
    <name type="common">Weizmannia coagulans</name>
    <dbReference type="NCBI Taxonomy" id="1398"/>
    <lineage>
        <taxon>Bacteria</taxon>
        <taxon>Bacillati</taxon>
        <taxon>Bacillota</taxon>
        <taxon>Bacilli</taxon>
        <taxon>Bacillales</taxon>
        <taxon>Bacillaceae</taxon>
        <taxon>Heyndrickxia</taxon>
    </lineage>
</organism>
<gene>
    <name evidence="3" type="ORF">B4098_2346</name>
    <name evidence="2" type="ORF">SB48_HM08orf01973</name>
</gene>
<reference evidence="4" key="2">
    <citation type="submission" date="2015-01" db="EMBL/GenBank/DDBJ databases">
        <title>Comparative genome analysis of Bacillus coagulans HM-08, Clostridium butyricum HM-68, Bacillus subtilis HM-66 and Bacillus paralicheniformis BL-09.</title>
        <authorList>
            <person name="Zhang H."/>
        </authorList>
    </citation>
    <scope>NUCLEOTIDE SEQUENCE [LARGE SCALE GENOMIC DNA]</scope>
    <source>
        <strain evidence="4">HM-08</strain>
    </source>
</reference>
<dbReference type="Proteomes" id="UP000032024">
    <property type="component" value="Chromosome"/>
</dbReference>
<evidence type="ECO:0000313" key="2">
    <source>
        <dbReference type="EMBL" id="AJO22062.1"/>
    </source>
</evidence>
<protein>
    <submittedName>
        <fullName evidence="3">Uncharacterized protein</fullName>
    </submittedName>
</protein>
<name>A0A0C5CKZ9_HEYCO</name>
<evidence type="ECO:0000313" key="4">
    <source>
        <dbReference type="Proteomes" id="UP000032024"/>
    </source>
</evidence>
<dbReference type="AlphaFoldDB" id="A0A0C5CKZ9"/>
<evidence type="ECO:0000313" key="5">
    <source>
        <dbReference type="Proteomes" id="UP000075288"/>
    </source>
</evidence>
<reference evidence="2" key="1">
    <citation type="submission" date="2015-01" db="EMBL/GenBank/DDBJ databases">
        <title>Comparative genome analysis of Bacillus coagulans HM-08, Clostridium butyricum HM-68, Bacillus subtilis HM-66 and Bacillus licheniformis BL-09.</title>
        <authorList>
            <person name="Zhang H."/>
        </authorList>
    </citation>
    <scope>NUCLEOTIDE SEQUENCE [LARGE SCALE GENOMIC DNA]</scope>
    <source>
        <strain evidence="2">HM-08</strain>
    </source>
</reference>
<dbReference type="EMBL" id="CP010525">
    <property type="protein sequence ID" value="AJO22062.1"/>
    <property type="molecule type" value="Genomic_DNA"/>
</dbReference>
<feature type="transmembrane region" description="Helical" evidence="1">
    <location>
        <begin position="50"/>
        <end position="68"/>
    </location>
</feature>
<dbReference type="PATRIC" id="fig|1398.18.peg.1287"/>
<evidence type="ECO:0000256" key="1">
    <source>
        <dbReference type="SAM" id="Phobius"/>
    </source>
</evidence>
<dbReference type="Proteomes" id="UP000075288">
    <property type="component" value="Unassembled WGS sequence"/>
</dbReference>